<dbReference type="InterPro" id="IPR002347">
    <property type="entry name" value="SDR_fam"/>
</dbReference>
<evidence type="ECO:0000313" key="4">
    <source>
        <dbReference type="EMBL" id="MCB8879581.1"/>
    </source>
</evidence>
<dbReference type="PRINTS" id="PR00081">
    <property type="entry name" value="GDHRDH"/>
</dbReference>
<keyword evidence="2" id="KW-0560">Oxidoreductase</keyword>
<keyword evidence="5" id="KW-1185">Reference proteome</keyword>
<comment type="caution">
    <text evidence="4">The sequence shown here is derived from an EMBL/GenBank/DDBJ whole genome shotgun (WGS) entry which is preliminary data.</text>
</comment>
<comment type="similarity">
    <text evidence="1">Belongs to the short-chain dehydrogenases/reductases (SDR) family.</text>
</comment>
<name>A0A963YZ47_9PROT</name>
<dbReference type="InterPro" id="IPR057326">
    <property type="entry name" value="KR_dom"/>
</dbReference>
<dbReference type="Gene3D" id="3.40.50.720">
    <property type="entry name" value="NAD(P)-binding Rossmann-like Domain"/>
    <property type="match status" value="1"/>
</dbReference>
<dbReference type="EMBL" id="JAESVA010000002">
    <property type="protein sequence ID" value="MCB8879581.1"/>
    <property type="molecule type" value="Genomic_DNA"/>
</dbReference>
<dbReference type="RefSeq" id="WP_227306213.1">
    <property type="nucleotide sequence ID" value="NZ_JAESVA010000002.1"/>
</dbReference>
<proteinExistence type="inferred from homology"/>
<dbReference type="FunFam" id="3.40.50.720:FF:000084">
    <property type="entry name" value="Short-chain dehydrogenase reductase"/>
    <property type="match status" value="1"/>
</dbReference>
<sequence length="255" mass="26981">MAYTIDLSGRFALVTGGTRGIGLAAARRLGEAGARVVITGRDEAAGAAALRDFAAAGISASFQRLDVTSEDDITRVIGTIAADTGIDILVNSAGVAAHCNTEDTDPAHWDYLMNTNLRGTYQCCREALRHMAARGQGGSIVNIGSISGIVSNVPQNQAVYNASKAAVHMLTKSLASEFANRRIRVNAIAPGYIRTEMTQGGLDNPEWSKIWLDMTPMRRPGEADEVAQATLFLASDAASYITGEVLTIDGGYTTR</sequence>
<dbReference type="PANTHER" id="PTHR42760:SF115">
    <property type="entry name" value="3-OXOACYL-[ACYL-CARRIER-PROTEIN] REDUCTASE FABG"/>
    <property type="match status" value="1"/>
</dbReference>
<dbReference type="SMART" id="SM00822">
    <property type="entry name" value="PKS_KR"/>
    <property type="match status" value="1"/>
</dbReference>
<dbReference type="InterPro" id="IPR036291">
    <property type="entry name" value="NAD(P)-bd_dom_sf"/>
</dbReference>
<feature type="domain" description="Ketoreductase" evidence="3">
    <location>
        <begin position="10"/>
        <end position="149"/>
    </location>
</feature>
<reference evidence="4 5" key="1">
    <citation type="journal article" date="2021" name="Microorganisms">
        <title>Acidisoma silvae sp. nov. and Acidisomacellulosilytica sp. nov., Two Acidophilic Bacteria Isolated from Decaying Wood, Hydrolyzing Cellulose and Producing Poly-3-hydroxybutyrate.</title>
        <authorList>
            <person name="Mieszkin S."/>
            <person name="Pouder E."/>
            <person name="Uroz S."/>
            <person name="Simon-Colin C."/>
            <person name="Alain K."/>
        </authorList>
    </citation>
    <scope>NUCLEOTIDE SEQUENCE [LARGE SCALE GENOMIC DNA]</scope>
    <source>
        <strain evidence="4 5">HW T5.17</strain>
    </source>
</reference>
<dbReference type="PROSITE" id="PS00061">
    <property type="entry name" value="ADH_SHORT"/>
    <property type="match status" value="1"/>
</dbReference>
<dbReference type="CDD" id="cd05233">
    <property type="entry name" value="SDR_c"/>
    <property type="match status" value="1"/>
</dbReference>
<dbReference type="AlphaFoldDB" id="A0A963YZ47"/>
<protein>
    <submittedName>
        <fullName evidence="4">SDR family oxidoreductase</fullName>
    </submittedName>
</protein>
<dbReference type="PRINTS" id="PR00080">
    <property type="entry name" value="SDRFAMILY"/>
</dbReference>
<dbReference type="Proteomes" id="UP000721844">
    <property type="component" value="Unassembled WGS sequence"/>
</dbReference>
<evidence type="ECO:0000259" key="3">
    <source>
        <dbReference type="SMART" id="SM00822"/>
    </source>
</evidence>
<dbReference type="GO" id="GO:0016616">
    <property type="term" value="F:oxidoreductase activity, acting on the CH-OH group of donors, NAD or NADP as acceptor"/>
    <property type="evidence" value="ECO:0007669"/>
    <property type="project" value="TreeGrafter"/>
</dbReference>
<dbReference type="SUPFAM" id="SSF51735">
    <property type="entry name" value="NAD(P)-binding Rossmann-fold domains"/>
    <property type="match status" value="1"/>
</dbReference>
<dbReference type="InterPro" id="IPR020904">
    <property type="entry name" value="Sc_DH/Rdtase_CS"/>
</dbReference>
<dbReference type="NCBIfam" id="NF005559">
    <property type="entry name" value="PRK07231.1"/>
    <property type="match status" value="1"/>
</dbReference>
<organism evidence="4 5">
    <name type="scientific">Acidisoma cellulosilyticum</name>
    <dbReference type="NCBI Taxonomy" id="2802395"/>
    <lineage>
        <taxon>Bacteria</taxon>
        <taxon>Pseudomonadati</taxon>
        <taxon>Pseudomonadota</taxon>
        <taxon>Alphaproteobacteria</taxon>
        <taxon>Acetobacterales</taxon>
        <taxon>Acidocellaceae</taxon>
        <taxon>Acidisoma</taxon>
    </lineage>
</organism>
<accession>A0A963YZ47</accession>
<dbReference type="PANTHER" id="PTHR42760">
    <property type="entry name" value="SHORT-CHAIN DEHYDROGENASES/REDUCTASES FAMILY MEMBER"/>
    <property type="match status" value="1"/>
</dbReference>
<gene>
    <name evidence="4" type="ORF">ACELLULO517_04995</name>
</gene>
<evidence type="ECO:0000256" key="1">
    <source>
        <dbReference type="ARBA" id="ARBA00006484"/>
    </source>
</evidence>
<dbReference type="Pfam" id="PF13561">
    <property type="entry name" value="adh_short_C2"/>
    <property type="match status" value="1"/>
</dbReference>
<evidence type="ECO:0000313" key="5">
    <source>
        <dbReference type="Proteomes" id="UP000721844"/>
    </source>
</evidence>
<evidence type="ECO:0000256" key="2">
    <source>
        <dbReference type="ARBA" id="ARBA00023002"/>
    </source>
</evidence>